<dbReference type="PANTHER" id="PTHR12147">
    <property type="entry name" value="METALLOPEPTIDASE M28 FAMILY MEMBER"/>
    <property type="match status" value="1"/>
</dbReference>
<reference evidence="3 4" key="1">
    <citation type="submission" date="2024-09" db="EMBL/GenBank/DDBJ databases">
        <authorList>
            <person name="Sun Q."/>
            <person name="Mori K."/>
        </authorList>
    </citation>
    <scope>NUCLEOTIDE SEQUENCE [LARGE SCALE GENOMIC DNA]</scope>
    <source>
        <strain evidence="3 4">KCTC 23315</strain>
    </source>
</reference>
<dbReference type="InterPro" id="IPR045175">
    <property type="entry name" value="M28_fam"/>
</dbReference>
<dbReference type="InterPro" id="IPR003137">
    <property type="entry name" value="PA_domain"/>
</dbReference>
<evidence type="ECO:0000313" key="4">
    <source>
        <dbReference type="Proteomes" id="UP001589813"/>
    </source>
</evidence>
<dbReference type="Pfam" id="PF02225">
    <property type="entry name" value="PA"/>
    <property type="match status" value="1"/>
</dbReference>
<proteinExistence type="predicted"/>
<dbReference type="InterPro" id="IPR007484">
    <property type="entry name" value="Peptidase_M28"/>
</dbReference>
<dbReference type="Proteomes" id="UP001589813">
    <property type="component" value="Unassembled WGS sequence"/>
</dbReference>
<protein>
    <submittedName>
        <fullName evidence="3">M28 family metallopeptidase</fullName>
        <ecNumber evidence="3">3.4.-.-</ecNumber>
    </submittedName>
</protein>
<dbReference type="Gene3D" id="3.40.630.10">
    <property type="entry name" value="Zn peptidases"/>
    <property type="match status" value="2"/>
</dbReference>
<dbReference type="EC" id="3.4.-.-" evidence="3"/>
<keyword evidence="4" id="KW-1185">Reference proteome</keyword>
<evidence type="ECO:0000259" key="2">
    <source>
        <dbReference type="Pfam" id="PF04389"/>
    </source>
</evidence>
<dbReference type="InterPro" id="IPR046450">
    <property type="entry name" value="PA_dom_sf"/>
</dbReference>
<dbReference type="SUPFAM" id="SSF52025">
    <property type="entry name" value="PA domain"/>
    <property type="match status" value="1"/>
</dbReference>
<keyword evidence="3" id="KW-0378">Hydrolase</keyword>
<evidence type="ECO:0000313" key="3">
    <source>
        <dbReference type="EMBL" id="MFC0047877.1"/>
    </source>
</evidence>
<sequence>MKTIHWLTLGSALALSACQQTSQPPTAAAAPEVANKENSQRAVAERVEAHMLFLADDALAGRDTGSNGHLIASHYIASNFKQLGLQPAGTEGYLQPVPMKQSKLVQSSPKLSLTVDGKATDFAFPKQFMTGPSSHEGKVDVSAGLVFVGYGLVSKEFGIDDYAGLDVKGKVVVILPGRPESLPSEEAAHIASLKARTAAEKGAVGMITINTPKDEKMRPFAQGALFLHMPRIRWLHADGVAEGDYPQLKISASLDMKPAEALFAKAPVSLKDIYAQLEKKQAPKGFVLPGEVNFSRQSEHQQISSPNVAAVLEGSDPVLKNEYVVVTAHSDHIGVGVDMRSKDRINNGLMDNAAGVAIMLETARLFVNSPVKPKRSILFVAVTGEEKGLLGADYFAHNPTRPGDKLVANVNLDMPVLLYPFADIVAFGANHSSLGPVVAKAAGLYDVKLAADPMPDQAIFTRSDHYTLVKQGVPSVFLMTGFTSRDPKQKGGEVWGKFFAKHYHKPTDDVAGLTKDFGAIRYDYGALFADINYAIGTEIANAPARPTWNKESFFGKIFGKDYNTVK</sequence>
<comment type="caution">
    <text evidence="3">The sequence shown here is derived from an EMBL/GenBank/DDBJ whole genome shotgun (WGS) entry which is preliminary data.</text>
</comment>
<feature type="domain" description="PA" evidence="1">
    <location>
        <begin position="160"/>
        <end position="214"/>
    </location>
</feature>
<dbReference type="EMBL" id="JBHLXP010000001">
    <property type="protein sequence ID" value="MFC0047877.1"/>
    <property type="molecule type" value="Genomic_DNA"/>
</dbReference>
<organism evidence="3 4">
    <name type="scientific">Rheinheimera tilapiae</name>
    <dbReference type="NCBI Taxonomy" id="875043"/>
    <lineage>
        <taxon>Bacteria</taxon>
        <taxon>Pseudomonadati</taxon>
        <taxon>Pseudomonadota</taxon>
        <taxon>Gammaproteobacteria</taxon>
        <taxon>Chromatiales</taxon>
        <taxon>Chromatiaceae</taxon>
        <taxon>Rheinheimera</taxon>
    </lineage>
</organism>
<evidence type="ECO:0000259" key="1">
    <source>
        <dbReference type="Pfam" id="PF02225"/>
    </source>
</evidence>
<name>A0ABV6BAN5_9GAMM</name>
<accession>A0ABV6BAN5</accession>
<dbReference type="PROSITE" id="PS51257">
    <property type="entry name" value="PROKAR_LIPOPROTEIN"/>
    <property type="match status" value="1"/>
</dbReference>
<dbReference type="RefSeq" id="WP_377241526.1">
    <property type="nucleotide sequence ID" value="NZ_JBHLXP010000001.1"/>
</dbReference>
<dbReference type="SUPFAM" id="SSF53187">
    <property type="entry name" value="Zn-dependent exopeptidases"/>
    <property type="match status" value="1"/>
</dbReference>
<dbReference type="CDD" id="cd04820">
    <property type="entry name" value="PA_M28_1_1"/>
    <property type="match status" value="1"/>
</dbReference>
<dbReference type="Pfam" id="PF04389">
    <property type="entry name" value="Peptidase_M28"/>
    <property type="match status" value="1"/>
</dbReference>
<dbReference type="GO" id="GO:0016787">
    <property type="term" value="F:hydrolase activity"/>
    <property type="evidence" value="ECO:0007669"/>
    <property type="project" value="UniProtKB-KW"/>
</dbReference>
<feature type="domain" description="Peptidase M28" evidence="2">
    <location>
        <begin position="307"/>
        <end position="514"/>
    </location>
</feature>
<dbReference type="Gene3D" id="3.50.30.30">
    <property type="match status" value="1"/>
</dbReference>
<gene>
    <name evidence="3" type="ORF">ACFFJP_06215</name>
</gene>
<dbReference type="PANTHER" id="PTHR12147:SF26">
    <property type="entry name" value="PEPTIDASE M28 DOMAIN-CONTAINING PROTEIN"/>
    <property type="match status" value="1"/>
</dbReference>